<accession>X1BEH5</accession>
<comment type="caution">
    <text evidence="1">The sequence shown here is derived from an EMBL/GenBank/DDBJ whole genome shotgun (WGS) entry which is preliminary data.</text>
</comment>
<name>X1BEH5_9ZZZZ</name>
<evidence type="ECO:0000313" key="1">
    <source>
        <dbReference type="EMBL" id="GAG79607.1"/>
    </source>
</evidence>
<dbReference type="AlphaFoldDB" id="X1BEH5"/>
<feature type="non-terminal residue" evidence="1">
    <location>
        <position position="1"/>
    </location>
</feature>
<reference evidence="1" key="1">
    <citation type="journal article" date="2014" name="Front. Microbiol.">
        <title>High frequency of phylogenetically diverse reductive dehalogenase-homologous genes in deep subseafloor sedimentary metagenomes.</title>
        <authorList>
            <person name="Kawai M."/>
            <person name="Futagami T."/>
            <person name="Toyoda A."/>
            <person name="Takaki Y."/>
            <person name="Nishi S."/>
            <person name="Hori S."/>
            <person name="Arai W."/>
            <person name="Tsubouchi T."/>
            <person name="Morono Y."/>
            <person name="Uchiyama I."/>
            <person name="Ito T."/>
            <person name="Fujiyama A."/>
            <person name="Inagaki F."/>
            <person name="Takami H."/>
        </authorList>
    </citation>
    <scope>NUCLEOTIDE SEQUENCE</scope>
    <source>
        <strain evidence="1">Expedition CK06-06</strain>
    </source>
</reference>
<sequence>FRGPDVAAILNVNAEIPPYLMKKFCENMDGKEIKLDMRTQMKSIDEKSFNGMSHEDLIKLTEIWHKYPYHEASKYRIYIVSLQLYRERSIIVFI</sequence>
<protein>
    <submittedName>
        <fullName evidence="1">Uncharacterized protein</fullName>
    </submittedName>
</protein>
<dbReference type="EMBL" id="BART01012327">
    <property type="protein sequence ID" value="GAG79607.1"/>
    <property type="molecule type" value="Genomic_DNA"/>
</dbReference>
<gene>
    <name evidence="1" type="ORF">S01H4_25787</name>
</gene>
<organism evidence="1">
    <name type="scientific">marine sediment metagenome</name>
    <dbReference type="NCBI Taxonomy" id="412755"/>
    <lineage>
        <taxon>unclassified sequences</taxon>
        <taxon>metagenomes</taxon>
        <taxon>ecological metagenomes</taxon>
    </lineage>
</organism>
<proteinExistence type="predicted"/>